<dbReference type="InterPro" id="IPR050465">
    <property type="entry name" value="UPF0194_transport"/>
</dbReference>
<dbReference type="GO" id="GO:0030313">
    <property type="term" value="C:cell envelope"/>
    <property type="evidence" value="ECO:0007669"/>
    <property type="project" value="UniProtKB-SubCell"/>
</dbReference>
<keyword evidence="2" id="KW-0175">Coiled coil</keyword>
<dbReference type="Gene3D" id="1.10.287.470">
    <property type="entry name" value="Helix hairpin bin"/>
    <property type="match status" value="1"/>
</dbReference>
<dbReference type="EMBL" id="CP025615">
    <property type="protein sequence ID" value="AUN33896.1"/>
    <property type="molecule type" value="Genomic_DNA"/>
</dbReference>
<keyword evidence="3" id="KW-0614">Plasmid</keyword>
<evidence type="ECO:0000313" key="4">
    <source>
        <dbReference type="Proteomes" id="UP000234752"/>
    </source>
</evidence>
<gene>
    <name evidence="3" type="ORF">C0V82_26125</name>
</gene>
<geneLocation type="plasmid" evidence="3 4">
    <name>unnamed3</name>
</geneLocation>
<dbReference type="Gene3D" id="2.40.50.100">
    <property type="match status" value="1"/>
</dbReference>
<reference evidence="3 4" key="1">
    <citation type="submission" date="2017-12" db="EMBL/GenBank/DDBJ databases">
        <title>Genomes of bacteria within cyanobacterial aggregates.</title>
        <authorList>
            <person name="Cai H."/>
        </authorList>
    </citation>
    <scope>NUCLEOTIDE SEQUENCE [LARGE SCALE GENOMIC DNA]</scope>
    <source>
        <strain evidence="3 4">TH16</strain>
        <plasmid evidence="3 4">unnamed3</plasmid>
    </source>
</reference>
<name>A0A2K9NMR9_9PROT</name>
<dbReference type="KEGG" id="ncb:C0V82_26125"/>
<proteinExistence type="predicted"/>
<comment type="subcellular location">
    <subcellularLocation>
        <location evidence="1">Cell envelope</location>
    </subcellularLocation>
</comment>
<sequence length="446" mass="48516">MTDPRDRQLVALAGLVQLERRVRGAPTPAELAFLMVNETHALVSYRQAAFWRADKAAIQSLSGLAAPDPEAPFTQWLGKKMASWSSLSTPLDLTVDDMPGEEVELWMAHLPAYGLLLPLLRSGETVPVGLLLLARDMPFTDGERQLLDIACNAYAHAWKALIGPGTKRLPLIKDRRKLALATAGIALIALFPVRQSVLAPAEIVPHKPIILRAPLAGVVEEILVPPNATITEGQKLVRMDGRELESRLEVARQALAIADAEQRQAQQQAVFDERAKSSLAVLAARREQAAADVAYAEELLARGQLTAPKAGIAIYDNPDEWAGRPVALGERILMIADPTDVELDILLPAADAIPLDIGGDIRFFLNVDPASPLSATLTRVGYRAAPTPDGLVAYRLSGRFTADGLTQKERLRVGLKGTAKLEGHWTILALQVLRRPLTALRLWLGW</sequence>
<dbReference type="AlphaFoldDB" id="A0A2K9NMR9"/>
<dbReference type="Proteomes" id="UP000234752">
    <property type="component" value="Plasmid unnamed3"/>
</dbReference>
<evidence type="ECO:0000313" key="3">
    <source>
        <dbReference type="EMBL" id="AUN33896.1"/>
    </source>
</evidence>
<evidence type="ECO:0000256" key="1">
    <source>
        <dbReference type="ARBA" id="ARBA00004196"/>
    </source>
</evidence>
<dbReference type="PANTHER" id="PTHR32347:SF23">
    <property type="entry name" value="BLL5650 PROTEIN"/>
    <property type="match status" value="1"/>
</dbReference>
<organism evidence="3 4">
    <name type="scientific">Niveispirillum cyanobacteriorum</name>
    <dbReference type="NCBI Taxonomy" id="1612173"/>
    <lineage>
        <taxon>Bacteria</taxon>
        <taxon>Pseudomonadati</taxon>
        <taxon>Pseudomonadota</taxon>
        <taxon>Alphaproteobacteria</taxon>
        <taxon>Rhodospirillales</taxon>
        <taxon>Azospirillaceae</taxon>
        <taxon>Niveispirillum</taxon>
    </lineage>
</organism>
<keyword evidence="4" id="KW-1185">Reference proteome</keyword>
<protein>
    <submittedName>
        <fullName evidence="3">Multidrug transporter</fullName>
    </submittedName>
</protein>
<evidence type="ECO:0000256" key="2">
    <source>
        <dbReference type="ARBA" id="ARBA00023054"/>
    </source>
</evidence>
<accession>A0A2K9NMR9</accession>
<dbReference type="PANTHER" id="PTHR32347">
    <property type="entry name" value="EFFLUX SYSTEM COMPONENT YKNX-RELATED"/>
    <property type="match status" value="1"/>
</dbReference>
<dbReference type="RefSeq" id="WP_102115399.1">
    <property type="nucleotide sequence ID" value="NZ_BMGN01000015.1"/>
</dbReference>
<dbReference type="OrthoDB" id="9763546at2"/>
<dbReference type="SUPFAM" id="SSF111369">
    <property type="entry name" value="HlyD-like secretion proteins"/>
    <property type="match status" value="1"/>
</dbReference>